<feature type="transmembrane region" description="Helical" evidence="9">
    <location>
        <begin position="12"/>
        <end position="31"/>
    </location>
</feature>
<comment type="similarity">
    <text evidence="2 8">Belongs to the cytochrome P450 family.</text>
</comment>
<sequence length="495" mass="56389">MMQSLASPGLNLSPTSILILISITTIIFILLRKHHQAQALSRLHNCAPAPNENDRFRYDFLGLFKALELAYHFRQKTSLPYTNALFLRYGETYTSHVLTFRLTFTCNAENTKRILSTAFSDFDSSPLRKPLFEPITPHGIFTLDGAGWKKSREQLRTRLANLRKIIDLKLCEQHFQAFLKHVPPAGQLFDIQACAFALSLDMQTRFSLGESVDALSFTQSPEKNQFLDDLLFVKERIVQDGFRGPLRHLFSKRRFLQSCRRARQYVIDHVTRDMERRSSGKEKHTDEEIAQSADQALSILLANDSMSTTLSGLFYCLAQDKRVVKKLRASIIDTIGLDPPTWSQLGSLHYVRWVLQEAMRLYPPVVLNARIANKPTTLPTGGGPSLTSPILIQKNEIIVFSTWARHRLGTDFGPLPETFSPERWQSLSADMIGFIPFNKGPRVCPGQHYATIVLTYLVTRMFQTFEKVEDYNVLPWEERISMTFENGNGVLVGLS</sequence>
<comment type="cofactor">
    <cofactor evidence="1 7">
        <name>heme</name>
        <dbReference type="ChEBI" id="CHEBI:30413"/>
    </cofactor>
</comment>
<evidence type="ECO:0000256" key="6">
    <source>
        <dbReference type="ARBA" id="ARBA00023033"/>
    </source>
</evidence>
<evidence type="ECO:0000256" key="4">
    <source>
        <dbReference type="ARBA" id="ARBA00023002"/>
    </source>
</evidence>
<dbReference type="Gene3D" id="1.10.630.10">
    <property type="entry name" value="Cytochrome P450"/>
    <property type="match status" value="1"/>
</dbReference>
<dbReference type="InterPro" id="IPR001128">
    <property type="entry name" value="Cyt_P450"/>
</dbReference>
<evidence type="ECO:0000256" key="1">
    <source>
        <dbReference type="ARBA" id="ARBA00001971"/>
    </source>
</evidence>
<evidence type="ECO:0000256" key="9">
    <source>
        <dbReference type="SAM" id="Phobius"/>
    </source>
</evidence>
<dbReference type="STRING" id="1448320.A0A319DQW1"/>
<keyword evidence="7 8" id="KW-0349">Heme</keyword>
<keyword evidence="3 7" id="KW-0479">Metal-binding</keyword>
<dbReference type="GO" id="GO:0016705">
    <property type="term" value="F:oxidoreductase activity, acting on paired donors, with incorporation or reduction of molecular oxygen"/>
    <property type="evidence" value="ECO:0007669"/>
    <property type="project" value="InterPro"/>
</dbReference>
<dbReference type="InterPro" id="IPR047146">
    <property type="entry name" value="Cyt_P450_E_CYP52_fungi"/>
</dbReference>
<gene>
    <name evidence="10" type="ORF">BO71DRAFT_375307</name>
</gene>
<evidence type="ECO:0000256" key="8">
    <source>
        <dbReference type="RuleBase" id="RU000461"/>
    </source>
</evidence>
<dbReference type="OrthoDB" id="1470350at2759"/>
<keyword evidence="9" id="KW-1133">Transmembrane helix</keyword>
<dbReference type="PROSITE" id="PS00086">
    <property type="entry name" value="CYTOCHROME_P450"/>
    <property type="match status" value="1"/>
</dbReference>
<keyword evidence="6 8" id="KW-0503">Monooxygenase</keyword>
<dbReference type="PRINTS" id="PR00385">
    <property type="entry name" value="P450"/>
</dbReference>
<dbReference type="PRINTS" id="PR00465">
    <property type="entry name" value="EP450IV"/>
</dbReference>
<evidence type="ECO:0000313" key="10">
    <source>
        <dbReference type="EMBL" id="PYH96467.1"/>
    </source>
</evidence>
<organism evidence="10 11">
    <name type="scientific">Aspergillus ellipticus CBS 707.79</name>
    <dbReference type="NCBI Taxonomy" id="1448320"/>
    <lineage>
        <taxon>Eukaryota</taxon>
        <taxon>Fungi</taxon>
        <taxon>Dikarya</taxon>
        <taxon>Ascomycota</taxon>
        <taxon>Pezizomycotina</taxon>
        <taxon>Eurotiomycetes</taxon>
        <taxon>Eurotiomycetidae</taxon>
        <taxon>Eurotiales</taxon>
        <taxon>Aspergillaceae</taxon>
        <taxon>Aspergillus</taxon>
        <taxon>Aspergillus subgen. Circumdati</taxon>
    </lineage>
</organism>
<dbReference type="Proteomes" id="UP000247810">
    <property type="component" value="Unassembled WGS sequence"/>
</dbReference>
<keyword evidence="9" id="KW-0812">Transmembrane</keyword>
<dbReference type="InterPro" id="IPR002403">
    <property type="entry name" value="Cyt_P450_E_grp-IV"/>
</dbReference>
<keyword evidence="5 7" id="KW-0408">Iron</keyword>
<dbReference type="InterPro" id="IPR017972">
    <property type="entry name" value="Cyt_P450_CS"/>
</dbReference>
<evidence type="ECO:0000256" key="2">
    <source>
        <dbReference type="ARBA" id="ARBA00010617"/>
    </source>
</evidence>
<reference evidence="10 11" key="1">
    <citation type="submission" date="2018-02" db="EMBL/GenBank/DDBJ databases">
        <title>The genomes of Aspergillus section Nigri reveals drivers in fungal speciation.</title>
        <authorList>
            <consortium name="DOE Joint Genome Institute"/>
            <person name="Vesth T.C."/>
            <person name="Nybo J."/>
            <person name="Theobald S."/>
            <person name="Brandl J."/>
            <person name="Frisvad J.C."/>
            <person name="Nielsen K.F."/>
            <person name="Lyhne E.K."/>
            <person name="Kogle M.E."/>
            <person name="Kuo A."/>
            <person name="Riley R."/>
            <person name="Clum A."/>
            <person name="Nolan M."/>
            <person name="Lipzen A."/>
            <person name="Salamov A."/>
            <person name="Henrissat B."/>
            <person name="Wiebenga A."/>
            <person name="De vries R.P."/>
            <person name="Grigoriev I.V."/>
            <person name="Mortensen U.H."/>
            <person name="Andersen M.R."/>
            <person name="Baker S.E."/>
        </authorList>
    </citation>
    <scope>NUCLEOTIDE SEQUENCE [LARGE SCALE GENOMIC DNA]</scope>
    <source>
        <strain evidence="10 11">CBS 707.79</strain>
    </source>
</reference>
<dbReference type="Pfam" id="PF00067">
    <property type="entry name" value="p450"/>
    <property type="match status" value="1"/>
</dbReference>
<dbReference type="GO" id="GO:0020037">
    <property type="term" value="F:heme binding"/>
    <property type="evidence" value="ECO:0007669"/>
    <property type="project" value="InterPro"/>
</dbReference>
<accession>A0A319DQW1</accession>
<evidence type="ECO:0000256" key="7">
    <source>
        <dbReference type="PIRSR" id="PIRSR602403-1"/>
    </source>
</evidence>
<dbReference type="GO" id="GO:0004497">
    <property type="term" value="F:monooxygenase activity"/>
    <property type="evidence" value="ECO:0007669"/>
    <property type="project" value="UniProtKB-KW"/>
</dbReference>
<evidence type="ECO:0000256" key="3">
    <source>
        <dbReference type="ARBA" id="ARBA00022723"/>
    </source>
</evidence>
<name>A0A319DQW1_9EURO</name>
<evidence type="ECO:0000256" key="5">
    <source>
        <dbReference type="ARBA" id="ARBA00023004"/>
    </source>
</evidence>
<dbReference type="GO" id="GO:0005506">
    <property type="term" value="F:iron ion binding"/>
    <property type="evidence" value="ECO:0007669"/>
    <property type="project" value="InterPro"/>
</dbReference>
<dbReference type="SUPFAM" id="SSF48264">
    <property type="entry name" value="Cytochrome P450"/>
    <property type="match status" value="1"/>
</dbReference>
<protein>
    <submittedName>
        <fullName evidence="10">Putative cytochrome P450 oxidoreductase/alkane hydroxylase</fullName>
    </submittedName>
</protein>
<keyword evidence="11" id="KW-1185">Reference proteome</keyword>
<keyword evidence="9" id="KW-0472">Membrane</keyword>
<dbReference type="EMBL" id="KZ825837">
    <property type="protein sequence ID" value="PYH96467.1"/>
    <property type="molecule type" value="Genomic_DNA"/>
</dbReference>
<evidence type="ECO:0000313" key="11">
    <source>
        <dbReference type="Proteomes" id="UP000247810"/>
    </source>
</evidence>
<keyword evidence="4 8" id="KW-0560">Oxidoreductase</keyword>
<dbReference type="InterPro" id="IPR036396">
    <property type="entry name" value="Cyt_P450_sf"/>
</dbReference>
<dbReference type="PANTHER" id="PTHR24287">
    <property type="entry name" value="P450, PUTATIVE (EUROFUNG)-RELATED"/>
    <property type="match status" value="1"/>
</dbReference>
<dbReference type="AlphaFoldDB" id="A0A319DQW1"/>
<dbReference type="PANTHER" id="PTHR24287:SF17">
    <property type="entry name" value="P450, PUTATIVE (EUROFUNG)-RELATED"/>
    <property type="match status" value="1"/>
</dbReference>
<dbReference type="VEuPathDB" id="FungiDB:BO71DRAFT_375307"/>
<feature type="binding site" description="axial binding residue" evidence="7">
    <location>
        <position position="444"/>
    </location>
    <ligand>
        <name>heme</name>
        <dbReference type="ChEBI" id="CHEBI:30413"/>
    </ligand>
    <ligandPart>
        <name>Fe</name>
        <dbReference type="ChEBI" id="CHEBI:18248"/>
    </ligandPart>
</feature>
<proteinExistence type="inferred from homology"/>